<gene>
    <name evidence="5" type="ORF">G0Q06_06290</name>
</gene>
<dbReference type="Gene3D" id="2.120.10.10">
    <property type="match status" value="2"/>
</dbReference>
<reference evidence="5 6" key="1">
    <citation type="submission" date="2020-02" db="EMBL/GenBank/DDBJ databases">
        <title>Albibacoteraceae fam. nov., the first described family within the subdivision 4 Verrucomicrobia.</title>
        <authorList>
            <person name="Xi F."/>
        </authorList>
    </citation>
    <scope>NUCLEOTIDE SEQUENCE [LARGE SCALE GENOMIC DNA]</scope>
    <source>
        <strain evidence="5 6">CK1056</strain>
    </source>
</reference>
<organism evidence="5 6">
    <name type="scientific">Oceanipulchritudo coccoides</name>
    <dbReference type="NCBI Taxonomy" id="2706888"/>
    <lineage>
        <taxon>Bacteria</taxon>
        <taxon>Pseudomonadati</taxon>
        <taxon>Verrucomicrobiota</taxon>
        <taxon>Opitutia</taxon>
        <taxon>Puniceicoccales</taxon>
        <taxon>Oceanipulchritudinaceae</taxon>
        <taxon>Oceanipulchritudo</taxon>
    </lineage>
</organism>
<dbReference type="SUPFAM" id="SSF50939">
    <property type="entry name" value="Sialidases"/>
    <property type="match status" value="2"/>
</dbReference>
<protein>
    <recommendedName>
        <fullName evidence="3">exo-alpha-sialidase</fullName>
        <ecNumber evidence="3">3.2.1.18</ecNumber>
    </recommendedName>
</protein>
<name>A0A6B2M2X2_9BACT</name>
<feature type="chain" id="PRO_5025393341" description="exo-alpha-sialidase" evidence="4">
    <location>
        <begin position="19"/>
        <end position="699"/>
    </location>
</feature>
<accession>A0A6B2M2X2</accession>
<dbReference type="PANTHER" id="PTHR10628">
    <property type="entry name" value="SIALIDASE"/>
    <property type="match status" value="1"/>
</dbReference>
<evidence type="ECO:0000313" key="6">
    <source>
        <dbReference type="Proteomes" id="UP000478417"/>
    </source>
</evidence>
<dbReference type="Proteomes" id="UP000478417">
    <property type="component" value="Unassembled WGS sequence"/>
</dbReference>
<comment type="similarity">
    <text evidence="2">Belongs to the glycosyl hydrolase 33 family.</text>
</comment>
<comment type="caution">
    <text evidence="5">The sequence shown here is derived from an EMBL/GenBank/DDBJ whole genome shotgun (WGS) entry which is preliminary data.</text>
</comment>
<sequence>MIIIAVVLAVPASASLLAPWVGPNVLLGEDPVELPGGDGQNQAEPHVTRSIMDPDLVLATFQEGRFSDGGAYSNGYAVSEDGGFTWRRDLNPRLTQVNGGPYFRATDPVAGISRDGNLYLNSLVSVTEAFEVGRVVLQRSTDRGQSWTDPVTIYTGESIAANARTFPDKNWMVVNDYPNTPTTGRIVVTWTNFRFYQDEVDDIDDYLITSAFSDNGGDNWSSAEYVTPPTSAWFSKIKFQGSQPVFLPDGSLAIVFHNFLASRLEVTHSPDGGATYPGPIVPVHDGYILYDTPNMRDGSFLPSVGVARDTGDLYIVYTSRASSSAERGDIYFVRSQRSESAQSPVDWRFTSPINISGSIPVRIVSTPTVSVSPDGQRVTVYFYDNRNGSGENDSGDFYAVQSTDGGTSWTSPFRITEQTFPLNRATSTARGFMIGDYFGFAPPLGPRQAGIAVWVDTRRPTADPWSTRIGGLEHSVFDSWLQANLPLSSRVSNLQLDRYADPDKDQTPNLLEYVLGTSPRVAESPPSFVNGMSHLKIRSFTDPQTTVSLNGGTGRWPLFRQTLGGSPPGEPFGEGFWEQLFWPNAGEFENLEVSLNTENWFLLSPSAPVRWVRDEGEGWVWSPWFGHLYTANAPWLFHLTLGWVYDLEGNLYSPLLSTYLYHSIDIHPWVYRHDGHYIYLLEGIPWIYDSSTEVWLKTY</sequence>
<dbReference type="CDD" id="cd15482">
    <property type="entry name" value="Sialidase_non-viral"/>
    <property type="match status" value="1"/>
</dbReference>
<evidence type="ECO:0000313" key="5">
    <source>
        <dbReference type="EMBL" id="NDV62050.1"/>
    </source>
</evidence>
<evidence type="ECO:0000256" key="2">
    <source>
        <dbReference type="ARBA" id="ARBA00009348"/>
    </source>
</evidence>
<proteinExistence type="inferred from homology"/>
<dbReference type="EMBL" id="JAAGNX010000002">
    <property type="protein sequence ID" value="NDV62050.1"/>
    <property type="molecule type" value="Genomic_DNA"/>
</dbReference>
<keyword evidence="6" id="KW-1185">Reference proteome</keyword>
<evidence type="ECO:0000256" key="1">
    <source>
        <dbReference type="ARBA" id="ARBA00000427"/>
    </source>
</evidence>
<dbReference type="InterPro" id="IPR036278">
    <property type="entry name" value="Sialidase_sf"/>
</dbReference>
<dbReference type="GO" id="GO:0016020">
    <property type="term" value="C:membrane"/>
    <property type="evidence" value="ECO:0007669"/>
    <property type="project" value="TreeGrafter"/>
</dbReference>
<dbReference type="GO" id="GO:0009313">
    <property type="term" value="P:oligosaccharide catabolic process"/>
    <property type="evidence" value="ECO:0007669"/>
    <property type="project" value="TreeGrafter"/>
</dbReference>
<dbReference type="AlphaFoldDB" id="A0A6B2M2X2"/>
<dbReference type="EC" id="3.2.1.18" evidence="3"/>
<evidence type="ECO:0000256" key="4">
    <source>
        <dbReference type="SAM" id="SignalP"/>
    </source>
</evidence>
<dbReference type="GO" id="GO:0004308">
    <property type="term" value="F:exo-alpha-sialidase activity"/>
    <property type="evidence" value="ECO:0007669"/>
    <property type="project" value="UniProtKB-EC"/>
</dbReference>
<dbReference type="GO" id="GO:0005737">
    <property type="term" value="C:cytoplasm"/>
    <property type="evidence" value="ECO:0007669"/>
    <property type="project" value="TreeGrafter"/>
</dbReference>
<dbReference type="PANTHER" id="PTHR10628:SF30">
    <property type="entry name" value="EXO-ALPHA-SIALIDASE"/>
    <property type="match status" value="1"/>
</dbReference>
<keyword evidence="4" id="KW-0732">Signal</keyword>
<evidence type="ECO:0000256" key="3">
    <source>
        <dbReference type="ARBA" id="ARBA00012733"/>
    </source>
</evidence>
<dbReference type="InterPro" id="IPR026856">
    <property type="entry name" value="Sialidase_fam"/>
</dbReference>
<feature type="signal peptide" evidence="4">
    <location>
        <begin position="1"/>
        <end position="18"/>
    </location>
</feature>
<dbReference type="GO" id="GO:0006689">
    <property type="term" value="P:ganglioside catabolic process"/>
    <property type="evidence" value="ECO:0007669"/>
    <property type="project" value="TreeGrafter"/>
</dbReference>
<comment type="catalytic activity">
    <reaction evidence="1">
        <text>Hydrolysis of alpha-(2-&gt;3)-, alpha-(2-&gt;6)-, alpha-(2-&gt;8)- glycosidic linkages of terminal sialic acid residues in oligosaccharides, glycoproteins, glycolipids, colominic acid and synthetic substrates.</text>
        <dbReference type="EC" id="3.2.1.18"/>
    </reaction>
</comment>
<dbReference type="RefSeq" id="WP_163963607.1">
    <property type="nucleotide sequence ID" value="NZ_JAAGNX010000002.1"/>
</dbReference>